<keyword evidence="4" id="KW-0641">Proline biosynthesis</keyword>
<dbReference type="STRING" id="984262.SGRA_0020"/>
<dbReference type="SUPFAM" id="SSF48179">
    <property type="entry name" value="6-phosphogluconate dehydrogenase C-terminal domain-like"/>
    <property type="match status" value="1"/>
</dbReference>
<keyword evidence="10" id="KW-1185">Reference proteome</keyword>
<evidence type="ECO:0000256" key="2">
    <source>
        <dbReference type="ARBA" id="ARBA00022857"/>
    </source>
</evidence>
<sequence length="262" mass="27796">MQTIALVGCGNLGSAIIKGLLASGQAPQHIRASRRSLWALQPLSELGVQTFSDNLEAIQGADIIILGLKPYVMPKVLAEIAPKLGPQQILVSLASGLSLESLGQELPEEQPLVRAMPNTAADVSESLSCLAQKNCSLQQQKAVGRIFEAVGEAIWIEEELMEAATILGACGVAYVLRFIRAMVQGGIQLGFDAQTAKKIVTQTTKGAAELLLQGGKHPEEEIDKVTTPRGCTIVGLNEMEHSGFSSALIKGILASFEAIEKK</sequence>
<dbReference type="OrthoDB" id="9805754at2"/>
<dbReference type="PANTHER" id="PTHR11645:SF0">
    <property type="entry name" value="PYRROLINE-5-CARBOXYLATE REDUCTASE 3"/>
    <property type="match status" value="1"/>
</dbReference>
<comment type="catalytic activity">
    <reaction evidence="4">
        <text>L-proline + NADP(+) = (S)-1-pyrroline-5-carboxylate + NADPH + 2 H(+)</text>
        <dbReference type="Rhea" id="RHEA:14109"/>
        <dbReference type="ChEBI" id="CHEBI:15378"/>
        <dbReference type="ChEBI" id="CHEBI:17388"/>
        <dbReference type="ChEBI" id="CHEBI:57783"/>
        <dbReference type="ChEBI" id="CHEBI:58349"/>
        <dbReference type="ChEBI" id="CHEBI:60039"/>
        <dbReference type="EC" id="1.5.1.2"/>
    </reaction>
</comment>
<dbReference type="SUPFAM" id="SSF51735">
    <property type="entry name" value="NAD(P)-binding Rossmann-fold domains"/>
    <property type="match status" value="1"/>
</dbReference>
<dbReference type="InterPro" id="IPR008927">
    <property type="entry name" value="6-PGluconate_DH-like_C_sf"/>
</dbReference>
<dbReference type="EC" id="1.5.1.2" evidence="4 5"/>
<dbReference type="Pfam" id="PF03807">
    <property type="entry name" value="F420_oxidored"/>
    <property type="match status" value="1"/>
</dbReference>
<name>H6L3T0_SAPGL</name>
<evidence type="ECO:0000313" key="9">
    <source>
        <dbReference type="EMBL" id="AFC22765.1"/>
    </source>
</evidence>
<proteinExistence type="inferred from homology"/>
<protein>
    <recommendedName>
        <fullName evidence="4 5">Pyrroline-5-carboxylate reductase</fullName>
        <shortName evidence="4">P5C reductase</shortName>
        <shortName evidence="4">P5CR</shortName>
        <ecNumber evidence="4 5">1.5.1.2</ecNumber>
    </recommendedName>
    <alternativeName>
        <fullName evidence="4">PCA reductase</fullName>
    </alternativeName>
</protein>
<dbReference type="InterPro" id="IPR029036">
    <property type="entry name" value="P5CR_dimer"/>
</dbReference>
<dbReference type="InterPro" id="IPR036291">
    <property type="entry name" value="NAD(P)-bd_dom_sf"/>
</dbReference>
<gene>
    <name evidence="4 9" type="primary">proC</name>
    <name evidence="9" type="ordered locus">SGRA_0020</name>
</gene>
<dbReference type="RefSeq" id="WP_014373017.1">
    <property type="nucleotide sequence ID" value="NC_016940.1"/>
</dbReference>
<dbReference type="PANTHER" id="PTHR11645">
    <property type="entry name" value="PYRROLINE-5-CARBOXYLATE REDUCTASE"/>
    <property type="match status" value="1"/>
</dbReference>
<evidence type="ECO:0000256" key="4">
    <source>
        <dbReference type="HAMAP-Rule" id="MF_01925"/>
    </source>
</evidence>
<evidence type="ECO:0000256" key="6">
    <source>
        <dbReference type="PIRSR" id="PIRSR000193-1"/>
    </source>
</evidence>
<comment type="pathway">
    <text evidence="4">Amino-acid biosynthesis; L-proline biosynthesis; L-proline from L-glutamate 5-semialdehyde: step 1/1.</text>
</comment>
<organism evidence="9 10">
    <name type="scientific">Saprospira grandis (strain Lewin)</name>
    <dbReference type="NCBI Taxonomy" id="984262"/>
    <lineage>
        <taxon>Bacteria</taxon>
        <taxon>Pseudomonadati</taxon>
        <taxon>Bacteroidota</taxon>
        <taxon>Saprospiria</taxon>
        <taxon>Saprospirales</taxon>
        <taxon>Saprospiraceae</taxon>
        <taxon>Saprospira</taxon>
    </lineage>
</organism>
<dbReference type="Gene3D" id="1.10.3730.10">
    <property type="entry name" value="ProC C-terminal domain-like"/>
    <property type="match status" value="1"/>
</dbReference>
<feature type="domain" description="Pyrroline-5-carboxylate reductase dimerisation" evidence="8">
    <location>
        <begin position="158"/>
        <end position="258"/>
    </location>
</feature>
<dbReference type="KEGG" id="sgn:SGRA_0020"/>
<dbReference type="Gene3D" id="3.40.50.720">
    <property type="entry name" value="NAD(P)-binding Rossmann-like Domain"/>
    <property type="match status" value="1"/>
</dbReference>
<dbReference type="PIRSF" id="PIRSF000193">
    <property type="entry name" value="Pyrrol-5-carb_rd"/>
    <property type="match status" value="1"/>
</dbReference>
<dbReference type="Proteomes" id="UP000007519">
    <property type="component" value="Chromosome"/>
</dbReference>
<dbReference type="eggNOG" id="COG0345">
    <property type="taxonomic scope" value="Bacteria"/>
</dbReference>
<accession>H6L3T0</accession>
<comment type="subcellular location">
    <subcellularLocation>
        <location evidence="4">Cytoplasm</location>
    </subcellularLocation>
</comment>
<dbReference type="AlphaFoldDB" id="H6L3T0"/>
<dbReference type="UniPathway" id="UPA00098">
    <property type="reaction ID" value="UER00361"/>
</dbReference>
<evidence type="ECO:0000256" key="5">
    <source>
        <dbReference type="NCBIfam" id="TIGR00112"/>
    </source>
</evidence>
<keyword evidence="4" id="KW-0963">Cytoplasm</keyword>
<dbReference type="GO" id="GO:0055129">
    <property type="term" value="P:L-proline biosynthetic process"/>
    <property type="evidence" value="ECO:0007669"/>
    <property type="project" value="UniProtKB-UniRule"/>
</dbReference>
<dbReference type="GO" id="GO:0005737">
    <property type="term" value="C:cytoplasm"/>
    <property type="evidence" value="ECO:0007669"/>
    <property type="project" value="UniProtKB-SubCell"/>
</dbReference>
<dbReference type="GO" id="GO:0004735">
    <property type="term" value="F:pyrroline-5-carboxylate reductase activity"/>
    <property type="evidence" value="ECO:0007669"/>
    <property type="project" value="UniProtKB-UniRule"/>
</dbReference>
<reference evidence="9 10" key="1">
    <citation type="journal article" date="2012" name="Stand. Genomic Sci.">
        <title>Complete genome sequencing and analysis of Saprospira grandis str. Lewin, a predatory marine bacterium.</title>
        <authorList>
            <person name="Saw J.H."/>
            <person name="Yuryev A."/>
            <person name="Kanbe M."/>
            <person name="Hou S."/>
            <person name="Young A.G."/>
            <person name="Aizawa S."/>
            <person name="Alam M."/>
        </authorList>
    </citation>
    <scope>NUCLEOTIDE SEQUENCE [LARGE SCALE GENOMIC DNA]</scope>
    <source>
        <strain evidence="9 10">Lewin</strain>
    </source>
</reference>
<dbReference type="InterPro" id="IPR000304">
    <property type="entry name" value="Pyrroline-COOH_reductase"/>
</dbReference>
<comment type="function">
    <text evidence="4">Catalyzes the reduction of 1-pyrroline-5-carboxylate (PCA) to L-proline.</text>
</comment>
<evidence type="ECO:0000256" key="3">
    <source>
        <dbReference type="ARBA" id="ARBA00023002"/>
    </source>
</evidence>
<feature type="domain" description="Pyrroline-5-carboxylate reductase catalytic N-terminal" evidence="7">
    <location>
        <begin position="3"/>
        <end position="95"/>
    </location>
</feature>
<feature type="binding site" evidence="6">
    <location>
        <position position="54"/>
    </location>
    <ligand>
        <name>NADPH</name>
        <dbReference type="ChEBI" id="CHEBI:57783"/>
    </ligand>
</feature>
<evidence type="ECO:0000259" key="7">
    <source>
        <dbReference type="Pfam" id="PF03807"/>
    </source>
</evidence>
<evidence type="ECO:0000256" key="1">
    <source>
        <dbReference type="ARBA" id="ARBA00005525"/>
    </source>
</evidence>
<dbReference type="FunFam" id="1.10.3730.10:FF:000001">
    <property type="entry name" value="Pyrroline-5-carboxylate reductase"/>
    <property type="match status" value="1"/>
</dbReference>
<comment type="catalytic activity">
    <reaction evidence="4">
        <text>L-proline + NAD(+) = (S)-1-pyrroline-5-carboxylate + NADH + 2 H(+)</text>
        <dbReference type="Rhea" id="RHEA:14105"/>
        <dbReference type="ChEBI" id="CHEBI:15378"/>
        <dbReference type="ChEBI" id="CHEBI:17388"/>
        <dbReference type="ChEBI" id="CHEBI:57540"/>
        <dbReference type="ChEBI" id="CHEBI:57945"/>
        <dbReference type="ChEBI" id="CHEBI:60039"/>
        <dbReference type="EC" id="1.5.1.2"/>
    </reaction>
</comment>
<keyword evidence="4" id="KW-0028">Amino-acid biosynthesis</keyword>
<dbReference type="InterPro" id="IPR028939">
    <property type="entry name" value="P5C_Rdtase_cat_N"/>
</dbReference>
<evidence type="ECO:0000259" key="8">
    <source>
        <dbReference type="Pfam" id="PF14748"/>
    </source>
</evidence>
<keyword evidence="2 4" id="KW-0521">NADP</keyword>
<dbReference type="NCBIfam" id="TIGR00112">
    <property type="entry name" value="proC"/>
    <property type="match status" value="1"/>
</dbReference>
<comment type="similarity">
    <text evidence="1 4">Belongs to the pyrroline-5-carboxylate reductase family.</text>
</comment>
<keyword evidence="3 4" id="KW-0560">Oxidoreductase</keyword>
<dbReference type="HOGENOM" id="CLU_042344_1_2_10"/>
<evidence type="ECO:0000313" key="10">
    <source>
        <dbReference type="Proteomes" id="UP000007519"/>
    </source>
</evidence>
<dbReference type="EMBL" id="CP002831">
    <property type="protein sequence ID" value="AFC22765.1"/>
    <property type="molecule type" value="Genomic_DNA"/>
</dbReference>
<dbReference type="Pfam" id="PF14748">
    <property type="entry name" value="P5CR_dimer"/>
    <property type="match status" value="1"/>
</dbReference>
<dbReference type="HAMAP" id="MF_01925">
    <property type="entry name" value="P5C_reductase"/>
    <property type="match status" value="1"/>
</dbReference>